<comment type="caution">
    <text evidence="1">The sequence shown here is derived from an EMBL/GenBank/DDBJ whole genome shotgun (WGS) entry which is preliminary data.</text>
</comment>
<proteinExistence type="predicted"/>
<dbReference type="Proteomes" id="UP000317366">
    <property type="component" value="Unassembled WGS sequence"/>
</dbReference>
<protein>
    <submittedName>
        <fullName evidence="1">Uncharacterized protein</fullName>
    </submittedName>
</protein>
<gene>
    <name evidence="1" type="ORF">E6K77_05340</name>
</gene>
<evidence type="ECO:0000313" key="2">
    <source>
        <dbReference type="Proteomes" id="UP000317366"/>
    </source>
</evidence>
<evidence type="ECO:0000313" key="1">
    <source>
        <dbReference type="EMBL" id="TMQ63376.1"/>
    </source>
</evidence>
<sequence>MKRWTMSGFARRSAPRLWTMSRNGRELKSWGVRTARWSSRLTRADAVSAAEDALAISWRRRAACPF</sequence>
<reference evidence="1 2" key="1">
    <citation type="journal article" date="2019" name="Nat. Microbiol.">
        <title>Mediterranean grassland soil C-N compound turnover is dependent on rainfall and depth, and is mediated by genomically divergent microorganisms.</title>
        <authorList>
            <person name="Diamond S."/>
            <person name="Andeer P.F."/>
            <person name="Li Z."/>
            <person name="Crits-Christoph A."/>
            <person name="Burstein D."/>
            <person name="Anantharaman K."/>
            <person name="Lane K.R."/>
            <person name="Thomas B.C."/>
            <person name="Pan C."/>
            <person name="Northen T.R."/>
            <person name="Banfield J.F."/>
        </authorList>
    </citation>
    <scope>NUCLEOTIDE SEQUENCE [LARGE SCALE GENOMIC DNA]</scope>
    <source>
        <strain evidence="1">WS_7</strain>
    </source>
</reference>
<organism evidence="1 2">
    <name type="scientific">Eiseniibacteriota bacterium</name>
    <dbReference type="NCBI Taxonomy" id="2212470"/>
    <lineage>
        <taxon>Bacteria</taxon>
        <taxon>Candidatus Eiseniibacteriota</taxon>
    </lineage>
</organism>
<name>A0A538TIC6_UNCEI</name>
<accession>A0A538TIC6</accession>
<dbReference type="AlphaFoldDB" id="A0A538TIC6"/>
<dbReference type="EMBL" id="VBOX01000059">
    <property type="protein sequence ID" value="TMQ63376.1"/>
    <property type="molecule type" value="Genomic_DNA"/>
</dbReference>